<dbReference type="Pfam" id="PF00743">
    <property type="entry name" value="FMO-like"/>
    <property type="match status" value="1"/>
</dbReference>
<accession>A0A6J5YG12</accession>
<dbReference type="SUPFAM" id="SSF51905">
    <property type="entry name" value="FAD/NAD(P)-binding domain"/>
    <property type="match status" value="1"/>
</dbReference>
<comment type="similarity">
    <text evidence="2">Belongs to the FAD-binding monooxygenase family.</text>
</comment>
<sequence>MSNEDSAETLAALEAAKAKYAEERAKRLRADGANQWQDFSGEYKDFDRDPYVEPGFTRDALTEEVEVVIVGAGFGGMLAAAQLRQQGITNFRIIDKAGDFGGTWYWNRYPGAMCDVESYCYLPMLEETGYIPTQKYAQAPEIFAYCQLFGRHFGIYDNALFQTEVSGMEWHEDTQRWVTTTSRGDTITSKFTVIVGGVLHKAKLPAIPGIKNFKGEGFHTSRWDYEYTGGNAYGGMTNLADKRVGVIGTGATAVQVVPKLAADCKELFVFQRTPAAVGVRNQGDTDVEWFKSLKPGWQIERIRNFTEAVSGKQPEVNLVGDSWTEMYWTDTKQLGATPEEQLALEELDFQNMEKIRHRIADIIEDPETAERMKPWYGQFCKRLCFHDDYLPAFNRPNVHLVDTEGRGVDRITENAVVVDGVEYPVDLLIYASGFEVTSDYHHRLGFDPKGRGGVSLSEAWGEGPYTLHGVMSDGFPNMLMISTLQGGFGTNFVHYLTETSKHVVYIIKMCLDEGIAQIEPTRDAEEGWFMELLSHVMGMANYNTTCTPGYMNREGEAGDMKAARGLSYMGSVGDYAKHLENWREEGKLTGVEVVREK</sequence>
<keyword evidence="4" id="KW-0274">FAD</keyword>
<keyword evidence="5" id="KW-0521">NADP</keyword>
<name>A0A6J5YG12_9ZZZZ</name>
<gene>
    <name evidence="8" type="ORF">UFOPK1392_01423</name>
    <name evidence="9" type="ORF">UFOPK3733_00840</name>
</gene>
<evidence type="ECO:0000256" key="4">
    <source>
        <dbReference type="ARBA" id="ARBA00022827"/>
    </source>
</evidence>
<dbReference type="InterPro" id="IPR036188">
    <property type="entry name" value="FAD/NAD-bd_sf"/>
</dbReference>
<evidence type="ECO:0000256" key="3">
    <source>
        <dbReference type="ARBA" id="ARBA00022630"/>
    </source>
</evidence>
<dbReference type="PANTHER" id="PTHR43098:SF4">
    <property type="entry name" value="BLR3857 PROTEIN"/>
    <property type="match status" value="1"/>
</dbReference>
<dbReference type="InterPro" id="IPR020946">
    <property type="entry name" value="Flavin_mOase-like"/>
</dbReference>
<comment type="cofactor">
    <cofactor evidence="1">
        <name>FAD</name>
        <dbReference type="ChEBI" id="CHEBI:57692"/>
    </cofactor>
</comment>
<evidence type="ECO:0000256" key="6">
    <source>
        <dbReference type="ARBA" id="ARBA00023002"/>
    </source>
</evidence>
<dbReference type="PANTHER" id="PTHR43098">
    <property type="entry name" value="L-ORNITHINE N(5)-MONOOXYGENASE-RELATED"/>
    <property type="match status" value="1"/>
</dbReference>
<dbReference type="FunFam" id="3.50.50.60:FF:000341">
    <property type="entry name" value="Baeyer-Villiger monooxygenase"/>
    <property type="match status" value="1"/>
</dbReference>
<keyword evidence="7" id="KW-0503">Monooxygenase</keyword>
<dbReference type="EMBL" id="CAEMXZ010000061">
    <property type="protein sequence ID" value="CAB4323666.1"/>
    <property type="molecule type" value="Genomic_DNA"/>
</dbReference>
<proteinExistence type="inferred from homology"/>
<dbReference type="GO" id="GO:0050661">
    <property type="term" value="F:NADP binding"/>
    <property type="evidence" value="ECO:0007669"/>
    <property type="project" value="InterPro"/>
</dbReference>
<dbReference type="GO" id="GO:0050660">
    <property type="term" value="F:flavin adenine dinucleotide binding"/>
    <property type="evidence" value="ECO:0007669"/>
    <property type="project" value="InterPro"/>
</dbReference>
<organism evidence="8">
    <name type="scientific">freshwater metagenome</name>
    <dbReference type="NCBI Taxonomy" id="449393"/>
    <lineage>
        <taxon>unclassified sequences</taxon>
        <taxon>metagenomes</taxon>
        <taxon>ecological metagenomes</taxon>
    </lineage>
</organism>
<dbReference type="AlphaFoldDB" id="A0A6J5YG12"/>
<evidence type="ECO:0000256" key="2">
    <source>
        <dbReference type="ARBA" id="ARBA00010139"/>
    </source>
</evidence>
<dbReference type="EMBL" id="CAFBNC010000032">
    <property type="protein sequence ID" value="CAB4933846.1"/>
    <property type="molecule type" value="Genomic_DNA"/>
</dbReference>
<keyword evidence="6" id="KW-0560">Oxidoreductase</keyword>
<keyword evidence="3" id="KW-0285">Flavoprotein</keyword>
<dbReference type="InterPro" id="IPR050775">
    <property type="entry name" value="FAD-binding_Monooxygenases"/>
</dbReference>
<evidence type="ECO:0000256" key="5">
    <source>
        <dbReference type="ARBA" id="ARBA00022857"/>
    </source>
</evidence>
<evidence type="ECO:0000313" key="8">
    <source>
        <dbReference type="EMBL" id="CAB4323666.1"/>
    </source>
</evidence>
<evidence type="ECO:0000313" key="9">
    <source>
        <dbReference type="EMBL" id="CAB4933846.1"/>
    </source>
</evidence>
<dbReference type="Gene3D" id="3.50.50.60">
    <property type="entry name" value="FAD/NAD(P)-binding domain"/>
    <property type="match status" value="2"/>
</dbReference>
<evidence type="ECO:0000256" key="1">
    <source>
        <dbReference type="ARBA" id="ARBA00001974"/>
    </source>
</evidence>
<evidence type="ECO:0000256" key="7">
    <source>
        <dbReference type="ARBA" id="ARBA00023033"/>
    </source>
</evidence>
<protein>
    <submittedName>
        <fullName evidence="8">Unannotated protein</fullName>
    </submittedName>
</protein>
<dbReference type="Pfam" id="PF13450">
    <property type="entry name" value="NAD_binding_8"/>
    <property type="match status" value="1"/>
</dbReference>
<dbReference type="GO" id="GO:0004499">
    <property type="term" value="F:N,N-dimethylaniline monooxygenase activity"/>
    <property type="evidence" value="ECO:0007669"/>
    <property type="project" value="InterPro"/>
</dbReference>
<reference evidence="8" key="1">
    <citation type="submission" date="2020-05" db="EMBL/GenBank/DDBJ databases">
        <authorList>
            <person name="Chiriac C."/>
            <person name="Salcher M."/>
            <person name="Ghai R."/>
            <person name="Kavagutti S V."/>
        </authorList>
    </citation>
    <scope>NUCLEOTIDE SEQUENCE</scope>
</reference>